<comment type="caution">
    <text evidence="2">The sequence shown here is derived from an EMBL/GenBank/DDBJ whole genome shotgun (WGS) entry which is preliminary data.</text>
</comment>
<sequence length="496" mass="55789">MSGVSIARIRGENRFYNPPAVRQRQQQQRQKLQEEKHQRQSVDSDDCATSYSSGSGREVVSDATNLDRFLEYTAPVVVAQYFPKTSVKGWRTRESELHPYFVLGDLWESFKEWSAYGAGVPLLLNGSDSVIQYYVPYLSAIQLYVDPSKPSTRTSTEAKELPIFIICEINCAEPPCTLIASFKCTFPLVKHKINFIKLRLEVHKINVHSDEINLLASKCSCHIIFHMCACCYRRPGDESDAESSRETSSNGSSDYGTERGFNNVPYSALSWQNAADVNGHGWNKTFPRNKPLNGSSSDESGEACNPSQLIFHYMEHDQPFGREPLADKAILASQFPELRTYRSCDLSPSSWLSVAWYPIYRIPTGPTLQSLDACFLTFHSLSTPTKGASADELQCGGARARDNQNADFKLSLPIFGLASYKFKVSFWNPNGVYKCQKADSLLRAADNWLRRLQVNHPDFNFFVSHSIPKSKLAVRYDEQGGCVLALMLTLLMANEL</sequence>
<dbReference type="PANTHER" id="PTHR31343:SF8">
    <property type="entry name" value="OS07G0246600 PROTEIN"/>
    <property type="match status" value="1"/>
</dbReference>
<accession>A0A498HQR9</accession>
<organism evidence="2 3">
    <name type="scientific">Malus domestica</name>
    <name type="common">Apple</name>
    <name type="synonym">Pyrus malus</name>
    <dbReference type="NCBI Taxonomy" id="3750"/>
    <lineage>
        <taxon>Eukaryota</taxon>
        <taxon>Viridiplantae</taxon>
        <taxon>Streptophyta</taxon>
        <taxon>Embryophyta</taxon>
        <taxon>Tracheophyta</taxon>
        <taxon>Spermatophyta</taxon>
        <taxon>Magnoliopsida</taxon>
        <taxon>eudicotyledons</taxon>
        <taxon>Gunneridae</taxon>
        <taxon>Pentapetalae</taxon>
        <taxon>rosids</taxon>
        <taxon>fabids</taxon>
        <taxon>Rosales</taxon>
        <taxon>Rosaceae</taxon>
        <taxon>Amygdaloideae</taxon>
        <taxon>Maleae</taxon>
        <taxon>Malus</taxon>
    </lineage>
</organism>
<evidence type="ECO:0000256" key="1">
    <source>
        <dbReference type="SAM" id="MobiDB-lite"/>
    </source>
</evidence>
<dbReference type="Proteomes" id="UP000290289">
    <property type="component" value="Chromosome 16"/>
</dbReference>
<protein>
    <recommendedName>
        <fullName evidence="4">DUF789 domain-containing protein</fullName>
    </recommendedName>
</protein>
<feature type="region of interest" description="Disordered" evidence="1">
    <location>
        <begin position="15"/>
        <end position="55"/>
    </location>
</feature>
<gene>
    <name evidence="2" type="ORF">DVH24_025436</name>
</gene>
<dbReference type="EMBL" id="RDQH01000342">
    <property type="protein sequence ID" value="RXH71935.1"/>
    <property type="molecule type" value="Genomic_DNA"/>
</dbReference>
<evidence type="ECO:0000313" key="2">
    <source>
        <dbReference type="EMBL" id="RXH71935.1"/>
    </source>
</evidence>
<feature type="region of interest" description="Disordered" evidence="1">
    <location>
        <begin position="238"/>
        <end position="259"/>
    </location>
</feature>
<dbReference type="PANTHER" id="PTHR31343">
    <property type="entry name" value="T15D22.8"/>
    <property type="match status" value="1"/>
</dbReference>
<dbReference type="AlphaFoldDB" id="A0A498HQR9"/>
<name>A0A498HQR9_MALDO</name>
<dbReference type="InterPro" id="IPR008507">
    <property type="entry name" value="DUF789"/>
</dbReference>
<dbReference type="Pfam" id="PF05623">
    <property type="entry name" value="DUF789"/>
    <property type="match status" value="2"/>
</dbReference>
<evidence type="ECO:0000313" key="3">
    <source>
        <dbReference type="Proteomes" id="UP000290289"/>
    </source>
</evidence>
<evidence type="ECO:0008006" key="4">
    <source>
        <dbReference type="Google" id="ProtNLM"/>
    </source>
</evidence>
<reference evidence="2 3" key="1">
    <citation type="submission" date="2018-10" db="EMBL/GenBank/DDBJ databases">
        <title>A high-quality apple genome assembly.</title>
        <authorList>
            <person name="Hu J."/>
        </authorList>
    </citation>
    <scope>NUCLEOTIDE SEQUENCE [LARGE SCALE GENOMIC DNA]</scope>
    <source>
        <strain evidence="3">cv. HFTH1</strain>
        <tissue evidence="2">Young leaf</tissue>
    </source>
</reference>
<feature type="compositionally biased region" description="Basic and acidic residues" evidence="1">
    <location>
        <begin position="31"/>
        <end position="42"/>
    </location>
</feature>
<keyword evidence="3" id="KW-1185">Reference proteome</keyword>
<proteinExistence type="predicted"/>